<proteinExistence type="predicted"/>
<accession>A0A1X1ULC5</accession>
<comment type="caution">
    <text evidence="3">The sequence shown here is derived from an EMBL/GenBank/DDBJ whole genome shotgun (WGS) entry which is preliminary data.</text>
</comment>
<organism evidence="3 4">
    <name type="scientific">Mycobacterium florentinum</name>
    <dbReference type="NCBI Taxonomy" id="292462"/>
    <lineage>
        <taxon>Bacteria</taxon>
        <taxon>Bacillati</taxon>
        <taxon>Actinomycetota</taxon>
        <taxon>Actinomycetes</taxon>
        <taxon>Mycobacteriales</taxon>
        <taxon>Mycobacteriaceae</taxon>
        <taxon>Mycobacterium</taxon>
        <taxon>Mycobacterium simiae complex</taxon>
    </lineage>
</organism>
<dbReference type="RefSeq" id="WP_085219854.1">
    <property type="nucleotide sequence ID" value="NZ_AP022576.1"/>
</dbReference>
<protein>
    <recommendedName>
        <fullName evidence="5">AMP-dependent synthetase</fullName>
    </recommendedName>
</protein>
<dbReference type="InterPro" id="IPR025110">
    <property type="entry name" value="AMP-bd_C"/>
</dbReference>
<sequence length="542" mass="59077">MTQAARQGYRWGTEVTQTEQGRHYTHRPRCVADLLRDFARWGDRAVLVAGDRRITFADHLADIDEVAAELRRRGLRPGQRIALLARNSAEWVTAFWAIAKIGGVVAFANAWWSDEEVGEALRRIQPALVVVDDEWCGRTAVRCWPQLTVSGLRELVDGEPTVVDVPAHLPDETDPAAIFFTSGTQGAPKGVILSQRAVVANIQNVLVRTRRLPDRLPDDHQGTVSLMCLPLFHVGGFQTLVSAQLSGGRLLFLEGRFDAEEVLRLIERERITFFGGVPTMISRVLDSPRLQHYDTSSLVSIAMGGSLVVPELAEKIARAMPSARRNIASIYGQTESGGALTAAGGTDLLDRPGCVGKPLPTTEIMITNPDIDGVGEVLAKAPTLMSGFLNEGEATNPIDDQGWLHTGDLGRLDAEGYLYIVGRSRDIIIRGGENIAPGHVEDRLLQHPSVRDVAVVALPHPTLGEEVGAAVVVRAGDEVDASDLRAFAATTLAHFEVPSRWWLGTEPLPLGSTGKVVKRELVERWVDTPITIGRKETRDDAS</sequence>
<dbReference type="InterPro" id="IPR045851">
    <property type="entry name" value="AMP-bd_C_sf"/>
</dbReference>
<dbReference type="Gene3D" id="3.30.300.30">
    <property type="match status" value="1"/>
</dbReference>
<dbReference type="SUPFAM" id="SSF56801">
    <property type="entry name" value="Acetyl-CoA synthetase-like"/>
    <property type="match status" value="1"/>
</dbReference>
<evidence type="ECO:0000313" key="3">
    <source>
        <dbReference type="EMBL" id="ORV57449.1"/>
    </source>
</evidence>
<feature type="domain" description="AMP-dependent synthetase/ligase" evidence="1">
    <location>
        <begin position="38"/>
        <end position="389"/>
    </location>
</feature>
<dbReference type="STRING" id="292462.AWC05_09315"/>
<feature type="domain" description="AMP-binding enzyme C-terminal" evidence="2">
    <location>
        <begin position="440"/>
        <end position="515"/>
    </location>
</feature>
<dbReference type="AlphaFoldDB" id="A0A1X1ULC5"/>
<name>A0A1X1ULC5_MYCFL</name>
<reference evidence="3 4" key="1">
    <citation type="submission" date="2016-01" db="EMBL/GenBank/DDBJ databases">
        <title>The new phylogeny of the genus Mycobacterium.</title>
        <authorList>
            <person name="Tarcisio F."/>
            <person name="Conor M."/>
            <person name="Antonella G."/>
            <person name="Elisabetta G."/>
            <person name="Giulia F.S."/>
            <person name="Sara T."/>
            <person name="Anna F."/>
            <person name="Clotilde B."/>
            <person name="Roberto B."/>
            <person name="Veronica D.S."/>
            <person name="Fabio R."/>
            <person name="Monica P."/>
            <person name="Olivier J."/>
            <person name="Enrico T."/>
            <person name="Nicola S."/>
        </authorList>
    </citation>
    <scope>NUCLEOTIDE SEQUENCE [LARGE SCALE GENOMIC DNA]</scope>
    <source>
        <strain evidence="3 4">DSM 44852</strain>
    </source>
</reference>
<dbReference type="InterPro" id="IPR000873">
    <property type="entry name" value="AMP-dep_synth/lig_dom"/>
</dbReference>
<keyword evidence="4" id="KW-1185">Reference proteome</keyword>
<dbReference type="GO" id="GO:0031956">
    <property type="term" value="F:medium-chain fatty acid-CoA ligase activity"/>
    <property type="evidence" value="ECO:0007669"/>
    <property type="project" value="TreeGrafter"/>
</dbReference>
<dbReference type="Gene3D" id="3.40.50.12780">
    <property type="entry name" value="N-terminal domain of ligase-like"/>
    <property type="match status" value="1"/>
</dbReference>
<dbReference type="Proteomes" id="UP000193010">
    <property type="component" value="Unassembled WGS sequence"/>
</dbReference>
<dbReference type="Pfam" id="PF13193">
    <property type="entry name" value="AMP-binding_C"/>
    <property type="match status" value="1"/>
</dbReference>
<dbReference type="EMBL" id="LQOV01000003">
    <property type="protein sequence ID" value="ORV57449.1"/>
    <property type="molecule type" value="Genomic_DNA"/>
</dbReference>
<evidence type="ECO:0008006" key="5">
    <source>
        <dbReference type="Google" id="ProtNLM"/>
    </source>
</evidence>
<dbReference type="PANTHER" id="PTHR43201">
    <property type="entry name" value="ACYL-COA SYNTHETASE"/>
    <property type="match status" value="1"/>
</dbReference>
<evidence type="ECO:0000313" key="4">
    <source>
        <dbReference type="Proteomes" id="UP000193010"/>
    </source>
</evidence>
<evidence type="ECO:0000259" key="2">
    <source>
        <dbReference type="Pfam" id="PF13193"/>
    </source>
</evidence>
<dbReference type="PANTHER" id="PTHR43201:SF32">
    <property type="entry name" value="2-SUCCINYLBENZOATE--COA LIGASE, CHLOROPLASTIC_PEROXISOMAL"/>
    <property type="match status" value="1"/>
</dbReference>
<dbReference type="OrthoDB" id="9803968at2"/>
<dbReference type="GO" id="GO:0006631">
    <property type="term" value="P:fatty acid metabolic process"/>
    <property type="evidence" value="ECO:0007669"/>
    <property type="project" value="TreeGrafter"/>
</dbReference>
<evidence type="ECO:0000259" key="1">
    <source>
        <dbReference type="Pfam" id="PF00501"/>
    </source>
</evidence>
<dbReference type="InterPro" id="IPR042099">
    <property type="entry name" value="ANL_N_sf"/>
</dbReference>
<dbReference type="Pfam" id="PF00501">
    <property type="entry name" value="AMP-binding"/>
    <property type="match status" value="1"/>
</dbReference>
<gene>
    <name evidence="3" type="ORF">AWC05_09315</name>
</gene>